<keyword evidence="1" id="KW-0732">Signal</keyword>
<dbReference type="Proteomes" id="UP000275078">
    <property type="component" value="Unassembled WGS sequence"/>
</dbReference>
<keyword evidence="3" id="KW-1185">Reference proteome</keyword>
<protein>
    <submittedName>
        <fullName evidence="2">Uncharacterized protein</fullName>
    </submittedName>
</protein>
<sequence length="275" mass="32117">MVRLLNASPQYLSLFLLLLNTFATIADVKENALSDRCAPPGTYNRTRTDAEVELLRQKRRAKGERMARAIYDSMVGADYRFCFTPGLVFAKERTLVENLEQLDIPYRILHREPDEPCTWIRLGLRGWGTDPLLLGFPEVVSVIETPLPRLPIEELSEYKERRERGAMSDLHKPLGSAEEADWALYEQYRRNLSVGIREPIIWRPYPFADFFPKYTAWLEAKMAKEWEESKSHPPSMIKVIWPNSRRRMRKQQNHRGSHELRWGIAEYSNAPALRT</sequence>
<organism evidence="2 3">
    <name type="scientific">Ascobolus immersus RN42</name>
    <dbReference type="NCBI Taxonomy" id="1160509"/>
    <lineage>
        <taxon>Eukaryota</taxon>
        <taxon>Fungi</taxon>
        <taxon>Dikarya</taxon>
        <taxon>Ascomycota</taxon>
        <taxon>Pezizomycotina</taxon>
        <taxon>Pezizomycetes</taxon>
        <taxon>Pezizales</taxon>
        <taxon>Ascobolaceae</taxon>
        <taxon>Ascobolus</taxon>
    </lineage>
</organism>
<evidence type="ECO:0000313" key="2">
    <source>
        <dbReference type="EMBL" id="RPA78082.1"/>
    </source>
</evidence>
<feature type="chain" id="PRO_5018131018" evidence="1">
    <location>
        <begin position="27"/>
        <end position="275"/>
    </location>
</feature>
<feature type="signal peptide" evidence="1">
    <location>
        <begin position="1"/>
        <end position="26"/>
    </location>
</feature>
<reference evidence="2 3" key="1">
    <citation type="journal article" date="2018" name="Nat. Ecol. Evol.">
        <title>Pezizomycetes genomes reveal the molecular basis of ectomycorrhizal truffle lifestyle.</title>
        <authorList>
            <person name="Murat C."/>
            <person name="Payen T."/>
            <person name="Noel B."/>
            <person name="Kuo A."/>
            <person name="Morin E."/>
            <person name="Chen J."/>
            <person name="Kohler A."/>
            <person name="Krizsan K."/>
            <person name="Balestrini R."/>
            <person name="Da Silva C."/>
            <person name="Montanini B."/>
            <person name="Hainaut M."/>
            <person name="Levati E."/>
            <person name="Barry K.W."/>
            <person name="Belfiori B."/>
            <person name="Cichocki N."/>
            <person name="Clum A."/>
            <person name="Dockter R.B."/>
            <person name="Fauchery L."/>
            <person name="Guy J."/>
            <person name="Iotti M."/>
            <person name="Le Tacon F."/>
            <person name="Lindquist E.A."/>
            <person name="Lipzen A."/>
            <person name="Malagnac F."/>
            <person name="Mello A."/>
            <person name="Molinier V."/>
            <person name="Miyauchi S."/>
            <person name="Poulain J."/>
            <person name="Riccioni C."/>
            <person name="Rubini A."/>
            <person name="Sitrit Y."/>
            <person name="Splivallo R."/>
            <person name="Traeger S."/>
            <person name="Wang M."/>
            <person name="Zifcakova L."/>
            <person name="Wipf D."/>
            <person name="Zambonelli A."/>
            <person name="Paolocci F."/>
            <person name="Nowrousian M."/>
            <person name="Ottonello S."/>
            <person name="Baldrian P."/>
            <person name="Spatafora J.W."/>
            <person name="Henrissat B."/>
            <person name="Nagy L.G."/>
            <person name="Aury J.M."/>
            <person name="Wincker P."/>
            <person name="Grigoriev I.V."/>
            <person name="Bonfante P."/>
            <person name="Martin F.M."/>
        </authorList>
    </citation>
    <scope>NUCLEOTIDE SEQUENCE [LARGE SCALE GENOMIC DNA]</scope>
    <source>
        <strain evidence="2 3">RN42</strain>
    </source>
</reference>
<evidence type="ECO:0000313" key="3">
    <source>
        <dbReference type="Proteomes" id="UP000275078"/>
    </source>
</evidence>
<dbReference type="EMBL" id="ML119716">
    <property type="protein sequence ID" value="RPA78082.1"/>
    <property type="molecule type" value="Genomic_DNA"/>
</dbReference>
<dbReference type="AlphaFoldDB" id="A0A3N4HW67"/>
<name>A0A3N4HW67_ASCIM</name>
<accession>A0A3N4HW67</accession>
<evidence type="ECO:0000256" key="1">
    <source>
        <dbReference type="SAM" id="SignalP"/>
    </source>
</evidence>
<gene>
    <name evidence="2" type="ORF">BJ508DRAFT_309567</name>
</gene>
<proteinExistence type="predicted"/>